<dbReference type="RefSeq" id="WP_045570618.1">
    <property type="nucleotide sequence ID" value="NZ_CP065217.1"/>
</dbReference>
<name>A0AAJ4ICH8_9VIBR</name>
<accession>A0AAJ4ICH8</accession>
<dbReference type="Proteomes" id="UP000594435">
    <property type="component" value="Chromosome 1"/>
</dbReference>
<dbReference type="InterPro" id="IPR050808">
    <property type="entry name" value="Phage_Integrase"/>
</dbReference>
<comment type="similarity">
    <text evidence="1">Belongs to the 'phage' integrase family.</text>
</comment>
<gene>
    <name evidence="5" type="ORF">I3X05_03845</name>
</gene>
<keyword evidence="2" id="KW-0229">DNA integration</keyword>
<evidence type="ECO:0000256" key="2">
    <source>
        <dbReference type="ARBA" id="ARBA00022908"/>
    </source>
</evidence>
<dbReference type="GO" id="GO:0015074">
    <property type="term" value="P:DNA integration"/>
    <property type="evidence" value="ECO:0007669"/>
    <property type="project" value="UniProtKB-KW"/>
</dbReference>
<dbReference type="Pfam" id="PF13356">
    <property type="entry name" value="Arm-DNA-bind_3"/>
    <property type="match status" value="1"/>
</dbReference>
<evidence type="ECO:0000259" key="4">
    <source>
        <dbReference type="Pfam" id="PF13356"/>
    </source>
</evidence>
<protein>
    <submittedName>
        <fullName evidence="5">Integrase arm-type DNA-binding domain-containing protein</fullName>
    </submittedName>
</protein>
<dbReference type="PANTHER" id="PTHR30629">
    <property type="entry name" value="PROPHAGE INTEGRASE"/>
    <property type="match status" value="1"/>
</dbReference>
<feature type="domain" description="Integrase DNA-binding" evidence="4">
    <location>
        <begin position="5"/>
        <end position="95"/>
    </location>
</feature>
<evidence type="ECO:0000313" key="6">
    <source>
        <dbReference type="Proteomes" id="UP000594435"/>
    </source>
</evidence>
<evidence type="ECO:0000256" key="1">
    <source>
        <dbReference type="ARBA" id="ARBA00008857"/>
    </source>
</evidence>
<dbReference type="InterPro" id="IPR038488">
    <property type="entry name" value="Integrase_DNA-bd_sf"/>
</dbReference>
<dbReference type="InterPro" id="IPR011010">
    <property type="entry name" value="DNA_brk_join_enz"/>
</dbReference>
<dbReference type="EMBL" id="CP065217">
    <property type="protein sequence ID" value="QPL54281.1"/>
    <property type="molecule type" value="Genomic_DNA"/>
</dbReference>
<dbReference type="Gene3D" id="3.30.160.390">
    <property type="entry name" value="Integrase, DNA-binding domain"/>
    <property type="match status" value="1"/>
</dbReference>
<sequence>MSTLLTVQEIQKQKTRDYDYYIWDSTRTRGTGRLGCKILRSGSKIFYFKYFFNGKVRFLKVGCFESMTLAEARDVRDKYKALLDKGICPKAHLEEQERQKREQAQIEEETGTFGQLIDEFYAYLKRTRSGARLERSLQAHQKHIEAYIRGKIPDDKKVNEITKPELIKLIGQIVKTAPVQGDKVLSIIRRMFEIALDYDDDPMTSDNPIKFRLDKNPAARIKKQNQSKPRRRSLTLEELGLLFSDESAKYFDRRIFLLLKLAVFMGGQRPLELLLSKRSTYLAHKKKFFLDAEDVKTERPNLLVKGGTALEIIEEVEELRFTSTMESDKLFSANNKLGYIDPNDVSKQVRKFCNLTGFQAFQPRDLRRSVKNIMLVRISVIAIARFRCFSSKLSSFLQFSNVNDYAAHFSGFKYTSSI</sequence>
<dbReference type="AlphaFoldDB" id="A0AAJ4ICH8"/>
<dbReference type="Gene3D" id="1.10.150.130">
    <property type="match status" value="1"/>
</dbReference>
<keyword evidence="3 5" id="KW-0238">DNA-binding</keyword>
<dbReference type="PANTHER" id="PTHR30629:SF2">
    <property type="entry name" value="PROPHAGE INTEGRASE INTS-RELATED"/>
    <property type="match status" value="1"/>
</dbReference>
<dbReference type="GO" id="GO:0003677">
    <property type="term" value="F:DNA binding"/>
    <property type="evidence" value="ECO:0007669"/>
    <property type="project" value="UniProtKB-KW"/>
</dbReference>
<organism evidence="5 6">
    <name type="scientific">Vibrio navarrensis</name>
    <dbReference type="NCBI Taxonomy" id="29495"/>
    <lineage>
        <taxon>Bacteria</taxon>
        <taxon>Pseudomonadati</taxon>
        <taxon>Pseudomonadota</taxon>
        <taxon>Gammaproteobacteria</taxon>
        <taxon>Vibrionales</taxon>
        <taxon>Vibrionaceae</taxon>
        <taxon>Vibrio</taxon>
    </lineage>
</organism>
<evidence type="ECO:0000256" key="3">
    <source>
        <dbReference type="ARBA" id="ARBA00023125"/>
    </source>
</evidence>
<reference evidence="5 6" key="1">
    <citation type="submission" date="2020-11" db="EMBL/GenBank/DDBJ databases">
        <title>Complete and Circularized Genome Assembly of a human isolate of Vibrio navarrensis biotype pommerensis with MiSeq and MinION Sequence Data.</title>
        <authorList>
            <person name="Schwartz K."/>
            <person name="Borowiak M."/>
            <person name="Deneke C."/>
            <person name="Balau V."/>
            <person name="Metelmann C."/>
            <person name="Strauch E."/>
        </authorList>
    </citation>
    <scope>NUCLEOTIDE SEQUENCE [LARGE SCALE GENOMIC DNA]</scope>
    <source>
        <strain evidence="5 6">20-VB00237</strain>
    </source>
</reference>
<evidence type="ECO:0000313" key="5">
    <source>
        <dbReference type="EMBL" id="QPL54281.1"/>
    </source>
</evidence>
<proteinExistence type="inferred from homology"/>
<dbReference type="SUPFAM" id="SSF56349">
    <property type="entry name" value="DNA breaking-rejoining enzymes"/>
    <property type="match status" value="1"/>
</dbReference>
<dbReference type="InterPro" id="IPR010998">
    <property type="entry name" value="Integrase_recombinase_N"/>
</dbReference>
<dbReference type="InterPro" id="IPR025166">
    <property type="entry name" value="Integrase_DNA_bind_dom"/>
</dbReference>